<gene>
    <name evidence="7" type="ORF">SAMN04488112_12216</name>
</gene>
<feature type="domain" description="HTH cro/C1-type" evidence="6">
    <location>
        <begin position="14"/>
        <end position="67"/>
    </location>
</feature>
<sequence>MQAQLEPNEMGEIIRKVRKQKGYRLEDLADGNVSPATISNIERGVPPINQTEALYLLDKLGIPTEQIPHLLLDEQQQLVKLERTLLVLESKLEVGKAREVLHRLESLKIDDSHRLAPLLYYLRGKSWIGVNRLDQAERCFNMAIRLSAQQGSTSNLESASFGELGLLYYRKNDLEAAIQYTDSGIDAFDSKGKRQHVWYILHMNKGLFLERMNRIGPCIQLVEEVWEFKERIADSYVLSVFYWLRSEMYYRTGMYEEAIDTASEGLDLARRGKLYRLICALSTVIGSSLIRIQQLDSAEEFFQLALTCKGKMEDDRSLTNVYIRLALLYKKQHKPLKATQCLTEAIRIAETCQDVPRLVRSWILMGSLLQQHNREAAIGYFEKAADTAQEYGLAKQAHEATVKLAQCWYKQNEQQFQKYIKRMYEIQAAEIDREEKDWVEEMGRKE</sequence>
<organism evidence="7 8">
    <name type="scientific">Melghirimyces thermohalophilus</name>
    <dbReference type="NCBI Taxonomy" id="1236220"/>
    <lineage>
        <taxon>Bacteria</taxon>
        <taxon>Bacillati</taxon>
        <taxon>Bacillota</taxon>
        <taxon>Bacilli</taxon>
        <taxon>Bacillales</taxon>
        <taxon>Thermoactinomycetaceae</taxon>
        <taxon>Melghirimyces</taxon>
    </lineage>
</organism>
<evidence type="ECO:0000313" key="7">
    <source>
        <dbReference type="EMBL" id="SDC92499.1"/>
    </source>
</evidence>
<comment type="similarity">
    <text evidence="5">Belongs to the Rap family.</text>
</comment>
<dbReference type="SUPFAM" id="SSF47413">
    <property type="entry name" value="lambda repressor-like DNA-binding domains"/>
    <property type="match status" value="1"/>
</dbReference>
<name>A0A1G6QJD9_9BACL</name>
<evidence type="ECO:0000256" key="4">
    <source>
        <dbReference type="ARBA" id="ARBA00022803"/>
    </source>
</evidence>
<dbReference type="InterPro" id="IPR011990">
    <property type="entry name" value="TPR-like_helical_dom_sf"/>
</dbReference>
<keyword evidence="2" id="KW-0963">Cytoplasm</keyword>
<dbReference type="Proteomes" id="UP000199387">
    <property type="component" value="Unassembled WGS sequence"/>
</dbReference>
<dbReference type="Pfam" id="PF01381">
    <property type="entry name" value="HTH_3"/>
    <property type="match status" value="1"/>
</dbReference>
<dbReference type="Pfam" id="PF14938">
    <property type="entry name" value="SNAP"/>
    <property type="match status" value="1"/>
</dbReference>
<evidence type="ECO:0000256" key="2">
    <source>
        <dbReference type="ARBA" id="ARBA00022490"/>
    </source>
</evidence>
<dbReference type="Gene3D" id="1.10.260.40">
    <property type="entry name" value="lambda repressor-like DNA-binding domains"/>
    <property type="match status" value="1"/>
</dbReference>
<dbReference type="CDD" id="cd00093">
    <property type="entry name" value="HTH_XRE"/>
    <property type="match status" value="1"/>
</dbReference>
<dbReference type="SMART" id="SM00530">
    <property type="entry name" value="HTH_XRE"/>
    <property type="match status" value="1"/>
</dbReference>
<keyword evidence="8" id="KW-1185">Reference proteome</keyword>
<dbReference type="InterPro" id="IPR051476">
    <property type="entry name" value="Bac_ResReg_Asp_Phosphatase"/>
</dbReference>
<dbReference type="InterPro" id="IPR001387">
    <property type="entry name" value="Cro/C1-type_HTH"/>
</dbReference>
<dbReference type="InterPro" id="IPR019734">
    <property type="entry name" value="TPR_rpt"/>
</dbReference>
<dbReference type="GO" id="GO:0003677">
    <property type="term" value="F:DNA binding"/>
    <property type="evidence" value="ECO:0007669"/>
    <property type="project" value="InterPro"/>
</dbReference>
<dbReference type="OrthoDB" id="1859224at2"/>
<evidence type="ECO:0000256" key="3">
    <source>
        <dbReference type="ARBA" id="ARBA00022737"/>
    </source>
</evidence>
<dbReference type="SMART" id="SM00028">
    <property type="entry name" value="TPR"/>
    <property type="match status" value="6"/>
</dbReference>
<dbReference type="PROSITE" id="PS50943">
    <property type="entry name" value="HTH_CROC1"/>
    <property type="match status" value="1"/>
</dbReference>
<keyword evidence="4" id="KW-0802">TPR repeat</keyword>
<accession>A0A1G6QJD9</accession>
<dbReference type="SUPFAM" id="SSF48452">
    <property type="entry name" value="TPR-like"/>
    <property type="match status" value="2"/>
</dbReference>
<comment type="subcellular location">
    <subcellularLocation>
        <location evidence="1">Cytoplasm</location>
    </subcellularLocation>
</comment>
<evidence type="ECO:0000256" key="1">
    <source>
        <dbReference type="ARBA" id="ARBA00004496"/>
    </source>
</evidence>
<keyword evidence="3" id="KW-0677">Repeat</keyword>
<dbReference type="EMBL" id="FMZA01000022">
    <property type="protein sequence ID" value="SDC92499.1"/>
    <property type="molecule type" value="Genomic_DNA"/>
</dbReference>
<evidence type="ECO:0000313" key="8">
    <source>
        <dbReference type="Proteomes" id="UP000199387"/>
    </source>
</evidence>
<dbReference type="RefSeq" id="WP_091572540.1">
    <property type="nucleotide sequence ID" value="NZ_FMZA01000022.1"/>
</dbReference>
<dbReference type="PANTHER" id="PTHR46630:SF1">
    <property type="entry name" value="TETRATRICOPEPTIDE REPEAT PROTEIN 29"/>
    <property type="match status" value="1"/>
</dbReference>
<dbReference type="STRING" id="1236220.SAMN04488112_12216"/>
<reference evidence="7 8" key="1">
    <citation type="submission" date="2016-10" db="EMBL/GenBank/DDBJ databases">
        <authorList>
            <person name="de Groot N.N."/>
        </authorList>
    </citation>
    <scope>NUCLEOTIDE SEQUENCE [LARGE SCALE GENOMIC DNA]</scope>
    <source>
        <strain evidence="7 8">DSM 45514</strain>
    </source>
</reference>
<dbReference type="Gene3D" id="1.25.40.10">
    <property type="entry name" value="Tetratricopeptide repeat domain"/>
    <property type="match status" value="2"/>
</dbReference>
<dbReference type="AlphaFoldDB" id="A0A1G6QJD9"/>
<dbReference type="PANTHER" id="PTHR46630">
    <property type="entry name" value="TETRATRICOPEPTIDE REPEAT PROTEIN 29"/>
    <property type="match status" value="1"/>
</dbReference>
<evidence type="ECO:0000256" key="5">
    <source>
        <dbReference type="ARBA" id="ARBA00038253"/>
    </source>
</evidence>
<protein>
    <submittedName>
        <fullName evidence="7">Tetratricopeptide repeat-containing protein</fullName>
    </submittedName>
</protein>
<dbReference type="InterPro" id="IPR010982">
    <property type="entry name" value="Lambda_DNA-bd_dom_sf"/>
</dbReference>
<evidence type="ECO:0000259" key="6">
    <source>
        <dbReference type="PROSITE" id="PS50943"/>
    </source>
</evidence>
<dbReference type="GO" id="GO:0005737">
    <property type="term" value="C:cytoplasm"/>
    <property type="evidence" value="ECO:0007669"/>
    <property type="project" value="UniProtKB-SubCell"/>
</dbReference>
<proteinExistence type="inferred from homology"/>